<feature type="domain" description="Metallo-beta-lactamase" evidence="4">
    <location>
        <begin position="24"/>
        <end position="204"/>
    </location>
</feature>
<dbReference type="InterPro" id="IPR036866">
    <property type="entry name" value="RibonucZ/Hydroxyglut_hydro"/>
</dbReference>
<gene>
    <name evidence="5" type="ORF">J2736_004329</name>
</gene>
<dbReference type="Pfam" id="PF00753">
    <property type="entry name" value="Lactamase_B"/>
    <property type="match status" value="1"/>
</dbReference>
<evidence type="ECO:0000256" key="2">
    <source>
        <dbReference type="ARBA" id="ARBA00034301"/>
    </source>
</evidence>
<keyword evidence="6" id="KW-1185">Reference proteome</keyword>
<dbReference type="PANTHER" id="PTHR42951:SF4">
    <property type="entry name" value="ACYL-COENZYME A THIOESTERASE MBLAC2"/>
    <property type="match status" value="1"/>
</dbReference>
<comment type="caution">
    <text evidence="5">The sequence shown here is derived from an EMBL/GenBank/DDBJ whole genome shotgun (WGS) entry which is preliminary data.</text>
</comment>
<reference evidence="5 6" key="1">
    <citation type="submission" date="2023-07" db="EMBL/GenBank/DDBJ databases">
        <title>Sorghum-associated microbial communities from plants grown in Nebraska, USA.</title>
        <authorList>
            <person name="Schachtman D."/>
        </authorList>
    </citation>
    <scope>NUCLEOTIDE SEQUENCE [LARGE SCALE GENOMIC DNA]</scope>
    <source>
        <strain evidence="5 6">CC258</strain>
    </source>
</reference>
<evidence type="ECO:0000256" key="3">
    <source>
        <dbReference type="ARBA" id="ARBA00048505"/>
    </source>
</evidence>
<evidence type="ECO:0000259" key="4">
    <source>
        <dbReference type="SMART" id="SM00849"/>
    </source>
</evidence>
<dbReference type="SMART" id="SM00849">
    <property type="entry name" value="Lactamase_B"/>
    <property type="match status" value="1"/>
</dbReference>
<comment type="catalytic activity">
    <reaction evidence="3">
        <text>3',5'-cyclic UMP + H2O = UMP + H(+)</text>
        <dbReference type="Rhea" id="RHEA:70575"/>
        <dbReference type="ChEBI" id="CHEBI:15377"/>
        <dbReference type="ChEBI" id="CHEBI:15378"/>
        <dbReference type="ChEBI" id="CHEBI:57865"/>
        <dbReference type="ChEBI" id="CHEBI:184387"/>
    </reaction>
    <physiologicalReaction direction="left-to-right" evidence="3">
        <dbReference type="Rhea" id="RHEA:70576"/>
    </physiologicalReaction>
</comment>
<comment type="catalytic activity">
    <reaction evidence="1">
        <text>3',5'-cyclic CMP + H2O = CMP + H(+)</text>
        <dbReference type="Rhea" id="RHEA:72675"/>
        <dbReference type="ChEBI" id="CHEBI:15377"/>
        <dbReference type="ChEBI" id="CHEBI:15378"/>
        <dbReference type="ChEBI" id="CHEBI:58003"/>
        <dbReference type="ChEBI" id="CHEBI:60377"/>
    </reaction>
    <physiologicalReaction direction="left-to-right" evidence="1">
        <dbReference type="Rhea" id="RHEA:72676"/>
    </physiologicalReaction>
</comment>
<proteinExistence type="predicted"/>
<dbReference type="InterPro" id="IPR050855">
    <property type="entry name" value="NDM-1-like"/>
</dbReference>
<dbReference type="EMBL" id="JAVDSB010000009">
    <property type="protein sequence ID" value="MDR6553122.1"/>
    <property type="molecule type" value="Genomic_DNA"/>
</dbReference>
<comment type="function">
    <text evidence="2">Counteracts the endogenous Pycsar antiviral defense system. Phosphodiesterase that enables metal-dependent hydrolysis of host cyclic nucleotide Pycsar defense signals such as cCMP and cUMP.</text>
</comment>
<evidence type="ECO:0000256" key="1">
    <source>
        <dbReference type="ARBA" id="ARBA00034221"/>
    </source>
</evidence>
<dbReference type="InterPro" id="IPR001279">
    <property type="entry name" value="Metallo-B-lactamas"/>
</dbReference>
<organism evidence="5 6">
    <name type="scientific">Paenibacillus qinlingensis</name>
    <dbReference type="NCBI Taxonomy" id="1837343"/>
    <lineage>
        <taxon>Bacteria</taxon>
        <taxon>Bacillati</taxon>
        <taxon>Bacillota</taxon>
        <taxon>Bacilli</taxon>
        <taxon>Bacillales</taxon>
        <taxon>Paenibacillaceae</taxon>
        <taxon>Paenibacillus</taxon>
    </lineage>
</organism>
<protein>
    <submittedName>
        <fullName evidence="5">Glyoxylase-like metal-dependent hydrolase (Beta-lactamase superfamily II)</fullName>
    </submittedName>
</protein>
<dbReference type="Gene3D" id="3.60.15.10">
    <property type="entry name" value="Ribonuclease Z/Hydroxyacylglutathione hydrolase-like"/>
    <property type="match status" value="1"/>
</dbReference>
<evidence type="ECO:0000313" key="6">
    <source>
        <dbReference type="Proteomes" id="UP001267290"/>
    </source>
</evidence>
<accession>A0ABU1P035</accession>
<dbReference type="PANTHER" id="PTHR42951">
    <property type="entry name" value="METALLO-BETA-LACTAMASE DOMAIN-CONTAINING"/>
    <property type="match status" value="1"/>
</dbReference>
<evidence type="ECO:0000313" key="5">
    <source>
        <dbReference type="EMBL" id="MDR6553122.1"/>
    </source>
</evidence>
<dbReference type="Proteomes" id="UP001267290">
    <property type="component" value="Unassembled WGS sequence"/>
</dbReference>
<dbReference type="RefSeq" id="WP_310500608.1">
    <property type="nucleotide sequence ID" value="NZ_JAVDSB010000009.1"/>
</dbReference>
<name>A0ABU1P035_9BACL</name>
<sequence length="241" mass="26855">MPKAVKLTDNFYAISGDKLTHPWDASAYLLTGSEPILIDCGGSEGYPALKHNLAELGLQPGDITKVIATHGHWDHVGGFAQLAEESQAELWIHENDREQVEQGDYDRTAAFLYGKPFPAVQVHRTLNDGEILQVGKFTLEVIHTPGHSPGSVSLLLKDGIHNVLIAGDTLWGGYHPRVGSDLTAWEHSLDKLLTYDFDLMTFGHLPPTLVYDAKKKVAEARRQLGTYFNPWFKPMCETFQY</sequence>
<dbReference type="SUPFAM" id="SSF56281">
    <property type="entry name" value="Metallo-hydrolase/oxidoreductase"/>
    <property type="match status" value="1"/>
</dbReference>